<name>A0ABT1X2Z3_9PROT</name>
<sequence>MYFEFGRTLQAGLDCAGDVSPDQGAVFGWVRHPAGELPELRVEGSPGEPVEILLRDLHPRRDVDVVEGMAVTGFSLIHDIPRQMTGRILVIGTSGGPTGRQEVAVDLLAYDLPVDVQAVTLNREWGATYQLLRASALDPVRIGTLRAEEGPAGIFGDWLDRLPRLAGSADWFMDFRNARARLLPDGELVVSGGLNMPDAPPGRIEAMGCAMVRAPGGAASVVPLAAETSAPLEGGFVLSGIVAAPPGCTVEALVQLRRGDSAWWFRAEATPAGLPDFLAALTLPGIEISAADSGALQSWLRGVLAERSRALHGYLSAMALSGAPAGPGGTALLFDMNDEYAARVLALLAPQMEARFARIVLSGAAAGRAAAALMRRGRAEVAVESDAESALTLAAQGGGSVAPIDTAALVDAAIEGNAARLTANSLPAGSLPYIAGLHAVAGTGTMETTMRRVVAMMAGVDASALPVPAQRPDPIGGLIAEHLRGLWEMVPMAGAPR</sequence>
<accession>A0ABT1X2Z3</accession>
<dbReference type="RefSeq" id="WP_257716133.1">
    <property type="nucleotide sequence ID" value="NZ_JANJOU010000007.1"/>
</dbReference>
<organism evidence="1 2">
    <name type="scientific">Roseomonas populi</name>
    <dbReference type="NCBI Taxonomy" id="3121582"/>
    <lineage>
        <taxon>Bacteria</taxon>
        <taxon>Pseudomonadati</taxon>
        <taxon>Pseudomonadota</taxon>
        <taxon>Alphaproteobacteria</taxon>
        <taxon>Acetobacterales</taxon>
        <taxon>Roseomonadaceae</taxon>
        <taxon>Roseomonas</taxon>
    </lineage>
</organism>
<evidence type="ECO:0000313" key="2">
    <source>
        <dbReference type="Proteomes" id="UP001524642"/>
    </source>
</evidence>
<proteinExistence type="predicted"/>
<comment type="caution">
    <text evidence="1">The sequence shown here is derived from an EMBL/GenBank/DDBJ whole genome shotgun (WGS) entry which is preliminary data.</text>
</comment>
<dbReference type="EMBL" id="JANJOU010000007">
    <property type="protein sequence ID" value="MCR0982465.1"/>
    <property type="molecule type" value="Genomic_DNA"/>
</dbReference>
<gene>
    <name evidence="1" type="ORF">NRP21_10425</name>
</gene>
<keyword evidence="2" id="KW-1185">Reference proteome</keyword>
<dbReference type="Proteomes" id="UP001524642">
    <property type="component" value="Unassembled WGS sequence"/>
</dbReference>
<protein>
    <submittedName>
        <fullName evidence="1">Uncharacterized protein</fullName>
    </submittedName>
</protein>
<evidence type="ECO:0000313" key="1">
    <source>
        <dbReference type="EMBL" id="MCR0982465.1"/>
    </source>
</evidence>
<reference evidence="1 2" key="1">
    <citation type="submission" date="2022-06" db="EMBL/GenBank/DDBJ databases">
        <title>Roseomonas CN29.</title>
        <authorList>
            <person name="Cheng Y."/>
            <person name="He X."/>
        </authorList>
    </citation>
    <scope>NUCLEOTIDE SEQUENCE [LARGE SCALE GENOMIC DNA]</scope>
    <source>
        <strain evidence="1 2">CN29</strain>
    </source>
</reference>